<evidence type="ECO:0000313" key="2">
    <source>
        <dbReference type="Proteomes" id="UP000471705"/>
    </source>
</evidence>
<protein>
    <submittedName>
        <fullName evidence="1">DUF3768 domain-containing protein</fullName>
    </submittedName>
</protein>
<sequence length="111" mass="12775">MSASTLRIQLLNDQLRAFPFPPRGEMVLTRGVADLSGDDLSEVLRRVRTFDAFTEHNDPHGEHDLGSFDYDGVRYFWKVDYYDRDKKYGSPNPADPAVTCRVLTVMRADEY</sequence>
<dbReference type="EMBL" id="WUFV01000004">
    <property type="protein sequence ID" value="NEK15039.1"/>
    <property type="molecule type" value="Genomic_DNA"/>
</dbReference>
<dbReference type="Proteomes" id="UP000471705">
    <property type="component" value="Unassembled WGS sequence"/>
</dbReference>
<reference evidence="1 2" key="1">
    <citation type="submission" date="2019-12" db="EMBL/GenBank/DDBJ databases">
        <title>Rhizobium genotypes associated with high levels of biological nitrogen fixation by grain legumes in a temperate-maritime cropping system.</title>
        <authorList>
            <person name="Maluk M."/>
            <person name="Francesc Ferrando Molina F."/>
            <person name="Lopez Del Egido L."/>
            <person name="Lafos M."/>
            <person name="Langarica-Fuentes A."/>
            <person name="Gebre Yohannes G."/>
            <person name="Young M.W."/>
            <person name="Martin P."/>
            <person name="Gantlett R."/>
            <person name="Kenicer G."/>
            <person name="Hawes C."/>
            <person name="Begg G.S."/>
            <person name="Quilliam R.S."/>
            <person name="Squire G.R."/>
            <person name="Poole P.S."/>
            <person name="Young P.W."/>
            <person name="Iannetta P.M."/>
            <person name="James E.K."/>
        </authorList>
    </citation>
    <scope>NUCLEOTIDE SEQUENCE [LARGE SCALE GENOMIC DNA]</scope>
    <source>
        <strain evidence="1 2">JHI54</strain>
    </source>
</reference>
<evidence type="ECO:0000313" key="1">
    <source>
        <dbReference type="EMBL" id="NEK15039.1"/>
    </source>
</evidence>
<dbReference type="InterPro" id="IPR022243">
    <property type="entry name" value="DUF3768"/>
</dbReference>
<proteinExistence type="predicted"/>
<organism evidence="1 2">
    <name type="scientific">Rhizobium leguminosarum</name>
    <dbReference type="NCBI Taxonomy" id="384"/>
    <lineage>
        <taxon>Bacteria</taxon>
        <taxon>Pseudomonadati</taxon>
        <taxon>Pseudomonadota</taxon>
        <taxon>Alphaproteobacteria</taxon>
        <taxon>Hyphomicrobiales</taxon>
        <taxon>Rhizobiaceae</taxon>
        <taxon>Rhizobium/Agrobacterium group</taxon>
        <taxon>Rhizobium</taxon>
    </lineage>
</organism>
<dbReference type="AlphaFoldDB" id="A0A7K3VD29"/>
<dbReference type="RefSeq" id="WP_164046571.1">
    <property type="nucleotide sequence ID" value="NZ_WUFV01000004.1"/>
</dbReference>
<comment type="caution">
    <text evidence="1">The sequence shown here is derived from an EMBL/GenBank/DDBJ whole genome shotgun (WGS) entry which is preliminary data.</text>
</comment>
<gene>
    <name evidence="1" type="ORF">GR257_09235</name>
</gene>
<dbReference type="Pfam" id="PF12599">
    <property type="entry name" value="DUF3768"/>
    <property type="match status" value="1"/>
</dbReference>
<name>A0A7K3VD29_RHILE</name>
<accession>A0A7K3VD29</accession>